<feature type="region of interest" description="Disordered" evidence="1">
    <location>
        <begin position="262"/>
        <end position="283"/>
    </location>
</feature>
<evidence type="ECO:0000313" key="2">
    <source>
        <dbReference type="EMBL" id="XDQ19728.1"/>
    </source>
</evidence>
<organism evidence="2">
    <name type="scientific">Streptomyces sp. R17</name>
    <dbReference type="NCBI Taxonomy" id="3238626"/>
    <lineage>
        <taxon>Bacteria</taxon>
        <taxon>Bacillati</taxon>
        <taxon>Actinomycetota</taxon>
        <taxon>Actinomycetes</taxon>
        <taxon>Kitasatosporales</taxon>
        <taxon>Streptomycetaceae</taxon>
        <taxon>Streptomyces</taxon>
    </lineage>
</organism>
<accession>A0AB39NQF3</accession>
<evidence type="ECO:0000256" key="1">
    <source>
        <dbReference type="SAM" id="MobiDB-lite"/>
    </source>
</evidence>
<evidence type="ECO:0008006" key="3">
    <source>
        <dbReference type="Google" id="ProtNLM"/>
    </source>
</evidence>
<name>A0AB39NQF3_9ACTN</name>
<gene>
    <name evidence="2" type="ORF">AB5J48_16990</name>
</gene>
<protein>
    <recommendedName>
        <fullName evidence="3">Lipoprotein</fullName>
    </recommendedName>
</protein>
<dbReference type="Gene3D" id="2.50.20.20">
    <property type="match status" value="1"/>
</dbReference>
<sequence length="283" mass="29646">MVFAAALLAGGTVACGGRAGSDSANGDPPKVTPATAVAKAAANSEDIRSLHYRITGTVPEKGRLEAEASMSTDPLAMSMKMTAADRGGDSRLEVRFVDEVMYVGGSALDSEKLGGKGWFQADPAVWGRSAVDNNSHGVLPRQIEGNPVAQSTLLTGSEDLRMIGTETVDGTRTTHYKGTVTSGGLLAARKGAVDEASRERLIESLDQFMGLGVSDTLTVDVWIDGDDHAKQFRMRAEPDDKQAGTGDGPLDLTFTFLDINQPVSVKTPPSEDTTALTDGTQGS</sequence>
<dbReference type="SUPFAM" id="SSF89392">
    <property type="entry name" value="Prokaryotic lipoproteins and lipoprotein localization factors"/>
    <property type="match status" value="1"/>
</dbReference>
<dbReference type="AlphaFoldDB" id="A0AB39NQF3"/>
<dbReference type="InterPro" id="IPR029046">
    <property type="entry name" value="LolA/LolB/LppX"/>
</dbReference>
<dbReference type="EMBL" id="CP163433">
    <property type="protein sequence ID" value="XDQ19728.1"/>
    <property type="molecule type" value="Genomic_DNA"/>
</dbReference>
<feature type="compositionally biased region" description="Polar residues" evidence="1">
    <location>
        <begin position="270"/>
        <end position="283"/>
    </location>
</feature>
<proteinExistence type="predicted"/>
<reference evidence="2" key="1">
    <citation type="submission" date="2024-07" db="EMBL/GenBank/DDBJ databases">
        <authorList>
            <person name="Yu S.T."/>
        </authorList>
    </citation>
    <scope>NUCLEOTIDE SEQUENCE</scope>
    <source>
        <strain evidence="2">R17</strain>
    </source>
</reference>
<dbReference type="RefSeq" id="WP_369151369.1">
    <property type="nucleotide sequence ID" value="NZ_CP163433.1"/>
</dbReference>